<dbReference type="EMBL" id="BSTX01000002">
    <property type="protein sequence ID" value="GLZ77941.1"/>
    <property type="molecule type" value="Genomic_DNA"/>
</dbReference>
<evidence type="ECO:0000313" key="3">
    <source>
        <dbReference type="Proteomes" id="UP001165079"/>
    </source>
</evidence>
<dbReference type="InterPro" id="IPR043504">
    <property type="entry name" value="Peptidase_S1_PA_chymotrypsin"/>
</dbReference>
<proteinExistence type="predicted"/>
<gene>
    <name evidence="2" type="ORF">Afil01_27480</name>
</gene>
<feature type="chain" id="PRO_5040724475" description="Trypsin-like serine protease" evidence="1">
    <location>
        <begin position="29"/>
        <end position="402"/>
    </location>
</feature>
<keyword evidence="3" id="KW-1185">Reference proteome</keyword>
<dbReference type="GO" id="GO:0004252">
    <property type="term" value="F:serine-type endopeptidase activity"/>
    <property type="evidence" value="ECO:0007669"/>
    <property type="project" value="InterPro"/>
</dbReference>
<evidence type="ECO:0000313" key="2">
    <source>
        <dbReference type="EMBL" id="GLZ77941.1"/>
    </source>
</evidence>
<feature type="signal peptide" evidence="1">
    <location>
        <begin position="1"/>
        <end position="28"/>
    </location>
</feature>
<dbReference type="GO" id="GO:0006508">
    <property type="term" value="P:proteolysis"/>
    <property type="evidence" value="ECO:0007669"/>
    <property type="project" value="InterPro"/>
</dbReference>
<protein>
    <recommendedName>
        <fullName evidence="4">Trypsin-like serine protease</fullName>
    </recommendedName>
</protein>
<comment type="caution">
    <text evidence="2">The sequence shown here is derived from an EMBL/GenBank/DDBJ whole genome shotgun (WGS) entry which is preliminary data.</text>
</comment>
<dbReference type="InterPro" id="IPR009003">
    <property type="entry name" value="Peptidase_S1_PA"/>
</dbReference>
<dbReference type="Proteomes" id="UP001165079">
    <property type="component" value="Unassembled WGS sequence"/>
</dbReference>
<name>A0A9W6SLF9_9ACTN</name>
<organism evidence="2 3">
    <name type="scientific">Actinorhabdospora filicis</name>
    <dbReference type="NCBI Taxonomy" id="1785913"/>
    <lineage>
        <taxon>Bacteria</taxon>
        <taxon>Bacillati</taxon>
        <taxon>Actinomycetota</taxon>
        <taxon>Actinomycetes</taxon>
        <taxon>Micromonosporales</taxon>
        <taxon>Micromonosporaceae</taxon>
        <taxon>Actinorhabdospora</taxon>
    </lineage>
</organism>
<dbReference type="SUPFAM" id="SSF50494">
    <property type="entry name" value="Trypsin-like serine proteases"/>
    <property type="match status" value="1"/>
</dbReference>
<dbReference type="AlphaFoldDB" id="A0A9W6SLF9"/>
<sequence length="402" mass="42648">MKRSTRIAVALATAATLAGLLPVSPAQAAGTTYTDAEIAAMTPAAQDRLLGPLRRVANAVDAFGREGGAAYYSGLALDGNHGSVTVYLTDTGRKDAVLAAARRSDKGADVSLLRFARGAYSRKELQAAREQVLDRPSLVATSIESVSVPPTGEGLKVRVAQGTALTAAKAPAQLFGVPVTVETVQGSGEDKSRRRDERPWIGGAALTASYQNDAWTCTSGIPARRNYDNRWFLITAAHCYNEGDEIYTGPEGGGRNHVGRLAYEHQLYDAAAIDTSNTGPTLSWVWEGGQDNATDAPIDGYKYSYYGDWVCQSGFTSGQVCGIHVLGPDVKWTGSNGQKHRGVEGVKDDGIPSRGGDSGGLVWTYTSNGRQARGLVSWGDPWGTMRWTEATDILGAWGMSLA</sequence>
<dbReference type="RefSeq" id="WP_285663120.1">
    <property type="nucleotide sequence ID" value="NZ_BSTX01000002.1"/>
</dbReference>
<dbReference type="PROSITE" id="PS00134">
    <property type="entry name" value="TRYPSIN_HIS"/>
    <property type="match status" value="1"/>
</dbReference>
<evidence type="ECO:0008006" key="4">
    <source>
        <dbReference type="Google" id="ProtNLM"/>
    </source>
</evidence>
<dbReference type="Gene3D" id="2.40.10.10">
    <property type="entry name" value="Trypsin-like serine proteases"/>
    <property type="match status" value="2"/>
</dbReference>
<accession>A0A9W6SLF9</accession>
<reference evidence="2" key="1">
    <citation type="submission" date="2023-03" db="EMBL/GenBank/DDBJ databases">
        <title>Actinorhabdospora filicis NBRC 111898.</title>
        <authorList>
            <person name="Ichikawa N."/>
            <person name="Sato H."/>
            <person name="Tonouchi N."/>
        </authorList>
    </citation>
    <scope>NUCLEOTIDE SEQUENCE</scope>
    <source>
        <strain evidence="2">NBRC 111898</strain>
    </source>
</reference>
<dbReference type="InterPro" id="IPR018114">
    <property type="entry name" value="TRYPSIN_HIS"/>
</dbReference>
<keyword evidence="1" id="KW-0732">Signal</keyword>
<evidence type="ECO:0000256" key="1">
    <source>
        <dbReference type="SAM" id="SignalP"/>
    </source>
</evidence>